<dbReference type="AlphaFoldDB" id="A0A6J4HEC3"/>
<feature type="non-terminal residue" evidence="2">
    <location>
        <position position="210"/>
    </location>
</feature>
<feature type="compositionally biased region" description="Low complexity" evidence="1">
    <location>
        <begin position="24"/>
        <end position="46"/>
    </location>
</feature>
<sequence length="210" mass="22794">GALPYPPALDRRSSHSAGVDRHPAGAVPLPRPLPVARAAPAHQGGAARRRLLRPPGRREPRGRRAGRHPAVDLRRVALLRPRPRLQRGDHLGGGPPPLRRAAASHQAHRPALPDAAQEGPSRHPRRPAGELSVHAARSGRRGVGHADQAVLPHRPPRWAARHRRGDGGRLRAGRGLQGGWTVAGGVRRSDARRPARGRRSRPQEARCRRV</sequence>
<dbReference type="EMBL" id="CADCTF010000030">
    <property type="protein sequence ID" value="CAA9221396.1"/>
    <property type="molecule type" value="Genomic_DNA"/>
</dbReference>
<evidence type="ECO:0000256" key="1">
    <source>
        <dbReference type="SAM" id="MobiDB-lite"/>
    </source>
</evidence>
<proteinExistence type="predicted"/>
<organism evidence="2">
    <name type="scientific">uncultured Acidimicrobiales bacterium</name>
    <dbReference type="NCBI Taxonomy" id="310071"/>
    <lineage>
        <taxon>Bacteria</taxon>
        <taxon>Bacillati</taxon>
        <taxon>Actinomycetota</taxon>
        <taxon>Acidimicrobiia</taxon>
        <taxon>Acidimicrobiales</taxon>
        <taxon>environmental samples</taxon>
    </lineage>
</organism>
<accession>A0A6J4HEC3</accession>
<feature type="non-terminal residue" evidence="2">
    <location>
        <position position="1"/>
    </location>
</feature>
<feature type="compositionally biased region" description="Basic and acidic residues" evidence="1">
    <location>
        <begin position="201"/>
        <end position="210"/>
    </location>
</feature>
<feature type="region of interest" description="Disordered" evidence="1">
    <location>
        <begin position="1"/>
        <end position="210"/>
    </location>
</feature>
<name>A0A6J4HEC3_9ACTN</name>
<feature type="compositionally biased region" description="Basic residues" evidence="1">
    <location>
        <begin position="154"/>
        <end position="164"/>
    </location>
</feature>
<gene>
    <name evidence="2" type="ORF">AVDCRST_MAG50-598</name>
</gene>
<protein>
    <submittedName>
        <fullName evidence="2">Uncharacterized protein</fullName>
    </submittedName>
</protein>
<feature type="compositionally biased region" description="Basic and acidic residues" evidence="1">
    <location>
        <begin position="9"/>
        <end position="23"/>
    </location>
</feature>
<reference evidence="2" key="1">
    <citation type="submission" date="2020-02" db="EMBL/GenBank/DDBJ databases">
        <authorList>
            <person name="Meier V. D."/>
        </authorList>
    </citation>
    <scope>NUCLEOTIDE SEQUENCE</scope>
    <source>
        <strain evidence="2">AVDCRST_MAG50</strain>
    </source>
</reference>
<evidence type="ECO:0000313" key="2">
    <source>
        <dbReference type="EMBL" id="CAA9221396.1"/>
    </source>
</evidence>